<name>A0A0C4DK16_MAGP6</name>
<dbReference type="STRING" id="644358.A0A0C4DK16"/>
<evidence type="ECO:0000313" key="3">
    <source>
        <dbReference type="Proteomes" id="UP000011715"/>
    </source>
</evidence>
<reference evidence="1" key="2">
    <citation type="submission" date="2010-05" db="EMBL/GenBank/DDBJ databases">
        <title>The Genome Sequence of Magnaporthe poae strain ATCC 64411.</title>
        <authorList>
            <consortium name="The Broad Institute Genome Sequencing Platform"/>
            <consortium name="Broad Institute Genome Sequencing Center for Infectious Disease"/>
            <person name="Ma L.-J."/>
            <person name="Dead R."/>
            <person name="Young S."/>
            <person name="Zeng Q."/>
            <person name="Koehrsen M."/>
            <person name="Alvarado L."/>
            <person name="Berlin A."/>
            <person name="Chapman S.B."/>
            <person name="Chen Z."/>
            <person name="Freedman E."/>
            <person name="Gellesch M."/>
            <person name="Goldberg J."/>
            <person name="Griggs A."/>
            <person name="Gujja S."/>
            <person name="Heilman E.R."/>
            <person name="Heiman D."/>
            <person name="Hepburn T."/>
            <person name="Howarth C."/>
            <person name="Jen D."/>
            <person name="Larson L."/>
            <person name="Mehta T."/>
            <person name="Neiman D."/>
            <person name="Pearson M."/>
            <person name="Roberts A."/>
            <person name="Saif S."/>
            <person name="Shea T."/>
            <person name="Shenoy N."/>
            <person name="Sisk P."/>
            <person name="Stolte C."/>
            <person name="Sykes S."/>
            <person name="Walk T."/>
            <person name="White J."/>
            <person name="Yandava C."/>
            <person name="Haas B."/>
            <person name="Nusbaum C."/>
            <person name="Birren B."/>
        </authorList>
    </citation>
    <scope>NUCLEOTIDE SEQUENCE</scope>
    <source>
        <strain evidence="1">ATCC 64411</strain>
    </source>
</reference>
<proteinExistence type="predicted"/>
<dbReference type="VEuPathDB" id="FungiDB:MAPG_00079"/>
<reference evidence="2" key="5">
    <citation type="submission" date="2015-06" db="UniProtKB">
        <authorList>
            <consortium name="EnsemblFungi"/>
        </authorList>
    </citation>
    <scope>IDENTIFICATION</scope>
    <source>
        <strain evidence="2">ATCC 64411</strain>
    </source>
</reference>
<dbReference type="AlphaFoldDB" id="A0A0C4DK16"/>
<dbReference type="EMBL" id="GL876966">
    <property type="protein sequence ID" value="KLU80983.1"/>
    <property type="molecule type" value="Genomic_DNA"/>
</dbReference>
<evidence type="ECO:0000313" key="2">
    <source>
        <dbReference type="EnsemblFungi" id="MAPG_00079T0"/>
    </source>
</evidence>
<gene>
    <name evidence="1" type="ORF">MAPG_00079</name>
</gene>
<dbReference type="eggNOG" id="ENOG502RUDX">
    <property type="taxonomic scope" value="Eukaryota"/>
</dbReference>
<accession>A0A0C4DK16</accession>
<reference evidence="1" key="3">
    <citation type="submission" date="2011-03" db="EMBL/GenBank/DDBJ databases">
        <title>Annotation of Magnaporthe poae ATCC 64411.</title>
        <authorList>
            <person name="Ma L.-J."/>
            <person name="Dead R."/>
            <person name="Young S.K."/>
            <person name="Zeng Q."/>
            <person name="Gargeya S."/>
            <person name="Fitzgerald M."/>
            <person name="Haas B."/>
            <person name="Abouelleil A."/>
            <person name="Alvarado L."/>
            <person name="Arachchi H.M."/>
            <person name="Berlin A."/>
            <person name="Brown A."/>
            <person name="Chapman S.B."/>
            <person name="Chen Z."/>
            <person name="Dunbar C."/>
            <person name="Freedman E."/>
            <person name="Gearin G."/>
            <person name="Gellesch M."/>
            <person name="Goldberg J."/>
            <person name="Griggs A."/>
            <person name="Gujja S."/>
            <person name="Heiman D."/>
            <person name="Howarth C."/>
            <person name="Larson L."/>
            <person name="Lui A."/>
            <person name="MacDonald P.J.P."/>
            <person name="Mehta T."/>
            <person name="Montmayeur A."/>
            <person name="Murphy C."/>
            <person name="Neiman D."/>
            <person name="Pearson M."/>
            <person name="Priest M."/>
            <person name="Roberts A."/>
            <person name="Saif S."/>
            <person name="Shea T."/>
            <person name="Shenoy N."/>
            <person name="Sisk P."/>
            <person name="Stolte C."/>
            <person name="Sykes S."/>
            <person name="Yandava C."/>
            <person name="Wortman J."/>
            <person name="Nusbaum C."/>
            <person name="Birren B."/>
        </authorList>
    </citation>
    <scope>NUCLEOTIDE SEQUENCE</scope>
    <source>
        <strain evidence="1">ATCC 64411</strain>
    </source>
</reference>
<sequence>MPHEGQAMIPNTYWKEGTADWWQRRFLRPLFCSQNMWLQFRQSVSRQITPPLSMKGNLSTVHQNSRFIECIYSACFRNIEASDPRDCYYYSLMGVIRVSLQPNYQSTKLVEHVCVDFARAYIEQTRGSRSVLLILHEAAGAKEHERNPGLPSWVLALHLASRRRLPPTRKLQPGWPRGRRRNGGYKPFASYAEGGVFDAADLSQTPWPEVRGTILRVPGVRVDDALSTCENYLSKFLREDVRKLLANHVRRHGRLYSKLDGAAVPVERALLATLPRDATYCDPARDFNPTRPVDADSFRTWLRMIEGYDAA</sequence>
<keyword evidence="3" id="KW-1185">Reference proteome</keyword>
<dbReference type="OrthoDB" id="5386682at2759"/>
<dbReference type="EMBL" id="ADBL01000016">
    <property type="status" value="NOT_ANNOTATED_CDS"/>
    <property type="molecule type" value="Genomic_DNA"/>
</dbReference>
<dbReference type="Proteomes" id="UP000011715">
    <property type="component" value="Unassembled WGS sequence"/>
</dbReference>
<organism evidence="2 3">
    <name type="scientific">Magnaporthiopsis poae (strain ATCC 64411 / 73-15)</name>
    <name type="common">Kentucky bluegrass fungus</name>
    <name type="synonym">Magnaporthe poae</name>
    <dbReference type="NCBI Taxonomy" id="644358"/>
    <lineage>
        <taxon>Eukaryota</taxon>
        <taxon>Fungi</taxon>
        <taxon>Dikarya</taxon>
        <taxon>Ascomycota</taxon>
        <taxon>Pezizomycotina</taxon>
        <taxon>Sordariomycetes</taxon>
        <taxon>Sordariomycetidae</taxon>
        <taxon>Magnaporthales</taxon>
        <taxon>Magnaporthaceae</taxon>
        <taxon>Magnaporthiopsis</taxon>
    </lineage>
</organism>
<protein>
    <submittedName>
        <fullName evidence="1 2">Uncharacterized protein</fullName>
    </submittedName>
</protein>
<reference evidence="3" key="1">
    <citation type="submission" date="2010-05" db="EMBL/GenBank/DDBJ databases">
        <title>The genome sequence of Magnaporthe poae strain ATCC 64411.</title>
        <authorList>
            <person name="Ma L.-J."/>
            <person name="Dead R."/>
            <person name="Young S."/>
            <person name="Zeng Q."/>
            <person name="Koehrsen M."/>
            <person name="Alvarado L."/>
            <person name="Berlin A."/>
            <person name="Chapman S.B."/>
            <person name="Chen Z."/>
            <person name="Freedman E."/>
            <person name="Gellesch M."/>
            <person name="Goldberg J."/>
            <person name="Griggs A."/>
            <person name="Gujja S."/>
            <person name="Heilman E.R."/>
            <person name="Heiman D."/>
            <person name="Hepburn T."/>
            <person name="Howarth C."/>
            <person name="Jen D."/>
            <person name="Larson L."/>
            <person name="Mehta T."/>
            <person name="Neiman D."/>
            <person name="Pearson M."/>
            <person name="Roberts A."/>
            <person name="Saif S."/>
            <person name="Shea T."/>
            <person name="Shenoy N."/>
            <person name="Sisk P."/>
            <person name="Stolte C."/>
            <person name="Sykes S."/>
            <person name="Walk T."/>
            <person name="White J."/>
            <person name="Yandava C."/>
            <person name="Haas B."/>
            <person name="Nusbaum C."/>
            <person name="Birren B."/>
        </authorList>
    </citation>
    <scope>NUCLEOTIDE SEQUENCE [LARGE SCALE GENOMIC DNA]</scope>
    <source>
        <strain evidence="3">ATCC 64411 / 73-15</strain>
    </source>
</reference>
<dbReference type="EnsemblFungi" id="MAPG_00079T0">
    <property type="protein sequence ID" value="MAPG_00079T0"/>
    <property type="gene ID" value="MAPG_00079"/>
</dbReference>
<reference evidence="2" key="4">
    <citation type="journal article" date="2015" name="G3 (Bethesda)">
        <title>Genome sequences of three phytopathogenic species of the Magnaporthaceae family of fungi.</title>
        <authorList>
            <person name="Okagaki L.H."/>
            <person name="Nunes C.C."/>
            <person name="Sailsbery J."/>
            <person name="Clay B."/>
            <person name="Brown D."/>
            <person name="John T."/>
            <person name="Oh Y."/>
            <person name="Young N."/>
            <person name="Fitzgerald M."/>
            <person name="Haas B.J."/>
            <person name="Zeng Q."/>
            <person name="Young S."/>
            <person name="Adiconis X."/>
            <person name="Fan L."/>
            <person name="Levin J.Z."/>
            <person name="Mitchell T.K."/>
            <person name="Okubara P.A."/>
            <person name="Farman M.L."/>
            <person name="Kohn L.M."/>
            <person name="Birren B."/>
            <person name="Ma L.-J."/>
            <person name="Dean R.A."/>
        </authorList>
    </citation>
    <scope>NUCLEOTIDE SEQUENCE</scope>
    <source>
        <strain evidence="2">ATCC 64411 / 73-15</strain>
    </source>
</reference>
<evidence type="ECO:0000313" key="1">
    <source>
        <dbReference type="EMBL" id="KLU80983.1"/>
    </source>
</evidence>